<organism evidence="1 2">
    <name type="scientific">Rhynchophorus ferrugineus</name>
    <name type="common">Red palm weevil</name>
    <name type="synonym">Curculio ferrugineus</name>
    <dbReference type="NCBI Taxonomy" id="354439"/>
    <lineage>
        <taxon>Eukaryota</taxon>
        <taxon>Metazoa</taxon>
        <taxon>Ecdysozoa</taxon>
        <taxon>Arthropoda</taxon>
        <taxon>Hexapoda</taxon>
        <taxon>Insecta</taxon>
        <taxon>Pterygota</taxon>
        <taxon>Neoptera</taxon>
        <taxon>Endopterygota</taxon>
        <taxon>Coleoptera</taxon>
        <taxon>Polyphaga</taxon>
        <taxon>Cucujiformia</taxon>
        <taxon>Curculionidae</taxon>
        <taxon>Dryophthorinae</taxon>
        <taxon>Rhynchophorus</taxon>
    </lineage>
</organism>
<dbReference type="AlphaFoldDB" id="A0A834M9U1"/>
<sequence length="115" mass="13222">MHYFHHITENRHESIRLDAKSHKHVTFASRSTLIYFPKENLSFVRPPGGGTASVNQGKNLFKKSLINERGHISVLVFFSLPSSSSFSTLSTFPDHFASHSEPIWAGMLLWRRRRN</sequence>
<comment type="caution">
    <text evidence="1">The sequence shown here is derived from an EMBL/GenBank/DDBJ whole genome shotgun (WGS) entry which is preliminary data.</text>
</comment>
<evidence type="ECO:0000313" key="1">
    <source>
        <dbReference type="EMBL" id="KAF7270104.1"/>
    </source>
</evidence>
<keyword evidence="2" id="KW-1185">Reference proteome</keyword>
<dbReference type="EMBL" id="JAACXV010014136">
    <property type="protein sequence ID" value="KAF7270104.1"/>
    <property type="molecule type" value="Genomic_DNA"/>
</dbReference>
<protein>
    <submittedName>
        <fullName evidence="1">Uncharacterized protein</fullName>
    </submittedName>
</protein>
<proteinExistence type="predicted"/>
<dbReference type="Proteomes" id="UP000625711">
    <property type="component" value="Unassembled WGS sequence"/>
</dbReference>
<evidence type="ECO:0000313" key="2">
    <source>
        <dbReference type="Proteomes" id="UP000625711"/>
    </source>
</evidence>
<accession>A0A834M9U1</accession>
<name>A0A834M9U1_RHYFE</name>
<reference evidence="1" key="1">
    <citation type="submission" date="2020-08" db="EMBL/GenBank/DDBJ databases">
        <title>Genome sequencing and assembly of the red palm weevil Rhynchophorus ferrugineus.</title>
        <authorList>
            <person name="Dias G.B."/>
            <person name="Bergman C.M."/>
            <person name="Manee M."/>
        </authorList>
    </citation>
    <scope>NUCLEOTIDE SEQUENCE</scope>
    <source>
        <strain evidence="1">AA-2017</strain>
        <tissue evidence="1">Whole larva</tissue>
    </source>
</reference>
<gene>
    <name evidence="1" type="ORF">GWI33_016904</name>
</gene>